<proteinExistence type="predicted"/>
<dbReference type="Pfam" id="PF03992">
    <property type="entry name" value="ABM"/>
    <property type="match status" value="1"/>
</dbReference>
<evidence type="ECO:0000313" key="2">
    <source>
        <dbReference type="EMBL" id="MQY41371.1"/>
    </source>
</evidence>
<reference evidence="2 3" key="1">
    <citation type="submission" date="2019-10" db="EMBL/GenBank/DDBJ databases">
        <title>Epibacterium sp. nov., isolated from seawater.</title>
        <authorList>
            <person name="Zhang X."/>
            <person name="Li N."/>
        </authorList>
    </citation>
    <scope>NUCLEOTIDE SEQUENCE [LARGE SCALE GENOMIC DNA]</scope>
    <source>
        <strain evidence="2 3">SM1969</strain>
    </source>
</reference>
<name>A0A844ATL5_9RHOB</name>
<evidence type="ECO:0000313" key="3">
    <source>
        <dbReference type="Proteomes" id="UP000436694"/>
    </source>
</evidence>
<dbReference type="SUPFAM" id="SSF54909">
    <property type="entry name" value="Dimeric alpha+beta barrel"/>
    <property type="match status" value="1"/>
</dbReference>
<dbReference type="RefSeq" id="WP_153544484.1">
    <property type="nucleotide sequence ID" value="NZ_WIXK01000001.1"/>
</dbReference>
<keyword evidence="2" id="KW-0560">Oxidoreductase</keyword>
<keyword evidence="3" id="KW-1185">Reference proteome</keyword>
<comment type="caution">
    <text evidence="2">The sequence shown here is derived from an EMBL/GenBank/DDBJ whole genome shotgun (WGS) entry which is preliminary data.</text>
</comment>
<protein>
    <submittedName>
        <fullName evidence="2">Antibiotic biosynthesis monooxygenase</fullName>
    </submittedName>
</protein>
<dbReference type="AlphaFoldDB" id="A0A844ATL5"/>
<organism evidence="2 3">
    <name type="scientific">Tritonibacter aquimaris</name>
    <dbReference type="NCBI Taxonomy" id="2663379"/>
    <lineage>
        <taxon>Bacteria</taxon>
        <taxon>Pseudomonadati</taxon>
        <taxon>Pseudomonadota</taxon>
        <taxon>Alphaproteobacteria</taxon>
        <taxon>Rhodobacterales</taxon>
        <taxon>Paracoccaceae</taxon>
        <taxon>Tritonibacter</taxon>
    </lineage>
</organism>
<dbReference type="InterPro" id="IPR011008">
    <property type="entry name" value="Dimeric_a/b-barrel"/>
</dbReference>
<dbReference type="Gene3D" id="3.30.70.100">
    <property type="match status" value="1"/>
</dbReference>
<dbReference type="Proteomes" id="UP000436694">
    <property type="component" value="Unassembled WGS sequence"/>
</dbReference>
<evidence type="ECO:0000259" key="1">
    <source>
        <dbReference type="Pfam" id="PF03992"/>
    </source>
</evidence>
<feature type="domain" description="ABM" evidence="1">
    <location>
        <begin position="1"/>
        <end position="68"/>
    </location>
</feature>
<dbReference type="InterPro" id="IPR007138">
    <property type="entry name" value="ABM_dom"/>
</dbReference>
<sequence length="93" mass="10585">MIELSGYIDVPLDELDLVRVALQEHIRLTRLGSGCILFEVNELPDVAGRFSVLERFVDQAAFDAHQARVKASDWGKISRNVARNYQIRQLDTD</sequence>
<dbReference type="GO" id="GO:0004497">
    <property type="term" value="F:monooxygenase activity"/>
    <property type="evidence" value="ECO:0007669"/>
    <property type="project" value="UniProtKB-KW"/>
</dbReference>
<dbReference type="EMBL" id="WIXK01000001">
    <property type="protein sequence ID" value="MQY41371.1"/>
    <property type="molecule type" value="Genomic_DNA"/>
</dbReference>
<gene>
    <name evidence="2" type="ORF">GG681_01855</name>
</gene>
<accession>A0A844ATL5</accession>
<keyword evidence="2" id="KW-0503">Monooxygenase</keyword>